<gene>
    <name evidence="2" type="ORF">ASZ90_017746</name>
</gene>
<evidence type="ECO:0000259" key="1">
    <source>
        <dbReference type="Pfam" id="PF02371"/>
    </source>
</evidence>
<dbReference type="AlphaFoldDB" id="A0A0W8E8B2"/>
<comment type="caution">
    <text evidence="2">The sequence shown here is derived from an EMBL/GenBank/DDBJ whole genome shotgun (WGS) entry which is preliminary data.</text>
</comment>
<dbReference type="GO" id="GO:0003677">
    <property type="term" value="F:DNA binding"/>
    <property type="evidence" value="ECO:0007669"/>
    <property type="project" value="InterPro"/>
</dbReference>
<proteinExistence type="predicted"/>
<reference evidence="2" key="1">
    <citation type="journal article" date="2015" name="Proc. Natl. Acad. Sci. U.S.A.">
        <title>Networks of energetic and metabolic interactions define dynamics in microbial communities.</title>
        <authorList>
            <person name="Embree M."/>
            <person name="Liu J.K."/>
            <person name="Al-Bassam M.M."/>
            <person name="Zengler K."/>
        </authorList>
    </citation>
    <scope>NUCLEOTIDE SEQUENCE</scope>
</reference>
<feature type="domain" description="Transposase IS116/IS110/IS902 C-terminal" evidence="1">
    <location>
        <begin position="17"/>
        <end position="52"/>
    </location>
</feature>
<organism evidence="2">
    <name type="scientific">hydrocarbon metagenome</name>
    <dbReference type="NCBI Taxonomy" id="938273"/>
    <lineage>
        <taxon>unclassified sequences</taxon>
        <taxon>metagenomes</taxon>
        <taxon>ecological metagenomes</taxon>
    </lineage>
</organism>
<dbReference type="Pfam" id="PF02371">
    <property type="entry name" value="Transposase_20"/>
    <property type="match status" value="1"/>
</dbReference>
<sequence>MSINEISNKIPTVALSKTITGIGDTPAPVIAAEIGDIKRFGRSKQLVAYCSIRNEA</sequence>
<dbReference type="GO" id="GO:0006313">
    <property type="term" value="P:DNA transposition"/>
    <property type="evidence" value="ECO:0007669"/>
    <property type="project" value="InterPro"/>
</dbReference>
<dbReference type="GO" id="GO:0004803">
    <property type="term" value="F:transposase activity"/>
    <property type="evidence" value="ECO:0007669"/>
    <property type="project" value="InterPro"/>
</dbReference>
<dbReference type="EMBL" id="LNQE01001837">
    <property type="protein sequence ID" value="KUG04866.1"/>
    <property type="molecule type" value="Genomic_DNA"/>
</dbReference>
<protein>
    <recommendedName>
        <fullName evidence="1">Transposase IS116/IS110/IS902 C-terminal domain-containing protein</fullName>
    </recommendedName>
</protein>
<name>A0A0W8E8B2_9ZZZZ</name>
<accession>A0A0W8E8B2</accession>
<evidence type="ECO:0000313" key="2">
    <source>
        <dbReference type="EMBL" id="KUG04866.1"/>
    </source>
</evidence>
<dbReference type="InterPro" id="IPR003346">
    <property type="entry name" value="Transposase_20"/>
</dbReference>